<evidence type="ECO:0000313" key="1">
    <source>
        <dbReference type="EMBL" id="RAH44764.1"/>
    </source>
</evidence>
<proteinExistence type="predicted"/>
<sequence length="133" mass="15020">MPSPSYSYQSPIHSSIHCRTSTLNGFLMLGLYYLWLCVSLHWQVANLIGWNSFNNKASDTRWWAIEVEIRTPVKKNLDWPRFALPPARTVESKRSSIYRNTKGGFGEEKGGGTSAFSVTTFGTVMKNVLDLIS</sequence>
<dbReference type="Proteomes" id="UP000249057">
    <property type="component" value="Unassembled WGS sequence"/>
</dbReference>
<protein>
    <submittedName>
        <fullName evidence="1">Uncharacterized protein</fullName>
    </submittedName>
</protein>
<evidence type="ECO:0000313" key="2">
    <source>
        <dbReference type="Proteomes" id="UP000249057"/>
    </source>
</evidence>
<reference evidence="1" key="1">
    <citation type="submission" date="2018-02" db="EMBL/GenBank/DDBJ databases">
        <title>The genomes of Aspergillus section Nigri reveals drivers in fungal speciation.</title>
        <authorList>
            <consortium name="DOE Joint Genome Institute"/>
            <person name="Vesth T.C."/>
            <person name="Nybo J."/>
            <person name="Theobald S."/>
            <person name="Brandl J."/>
            <person name="Frisvad J.C."/>
            <person name="Nielsen K.F."/>
            <person name="Lyhne E.K."/>
            <person name="Kogle M.E."/>
            <person name="Kuo A."/>
            <person name="Riley R."/>
            <person name="Clum A."/>
            <person name="Nolan M."/>
            <person name="Lipzen A."/>
            <person name="Salamov A."/>
            <person name="Henrissat B."/>
            <person name="Wiebenga A."/>
            <person name="De vries R.P."/>
            <person name="Grigoriev I.V."/>
            <person name="Mortensen U.H."/>
            <person name="Andersen M.R."/>
            <person name="Baker S.E."/>
        </authorList>
    </citation>
    <scope>NUCLEOTIDE SEQUENCE</scope>
    <source>
        <strain evidence="1">CBS 621.78</strain>
    </source>
</reference>
<name>A0ACD1G6I4_9EURO</name>
<accession>A0ACD1G6I4</accession>
<gene>
    <name evidence="1" type="ORF">BO95DRAFT_170343</name>
</gene>
<dbReference type="EMBL" id="KZ825351">
    <property type="protein sequence ID" value="RAH44764.1"/>
    <property type="molecule type" value="Genomic_DNA"/>
</dbReference>
<keyword evidence="2" id="KW-1185">Reference proteome</keyword>
<organism evidence="1 2">
    <name type="scientific">Aspergillus brunneoviolaceus CBS 621.78</name>
    <dbReference type="NCBI Taxonomy" id="1450534"/>
    <lineage>
        <taxon>Eukaryota</taxon>
        <taxon>Fungi</taxon>
        <taxon>Dikarya</taxon>
        <taxon>Ascomycota</taxon>
        <taxon>Pezizomycotina</taxon>
        <taxon>Eurotiomycetes</taxon>
        <taxon>Eurotiomycetidae</taxon>
        <taxon>Eurotiales</taxon>
        <taxon>Aspergillaceae</taxon>
        <taxon>Aspergillus</taxon>
        <taxon>Aspergillus subgen. Circumdati</taxon>
    </lineage>
</organism>